<evidence type="ECO:0000259" key="8">
    <source>
        <dbReference type="PROSITE" id="PS51352"/>
    </source>
</evidence>
<dbReference type="SUPFAM" id="SSF52833">
    <property type="entry name" value="Thioredoxin-like"/>
    <property type="match status" value="1"/>
</dbReference>
<gene>
    <name evidence="9" type="ORF">ASCRUDRAFT_78131</name>
</gene>
<dbReference type="GO" id="GO:0006979">
    <property type="term" value="P:response to oxidative stress"/>
    <property type="evidence" value="ECO:0007669"/>
    <property type="project" value="TreeGrafter"/>
</dbReference>
<dbReference type="Pfam" id="PF00578">
    <property type="entry name" value="AhpC-TSA"/>
    <property type="match status" value="1"/>
</dbReference>
<keyword evidence="2 6" id="KW-0049">Antioxidant</keyword>
<evidence type="ECO:0000256" key="5">
    <source>
        <dbReference type="ARBA" id="ARBA00025719"/>
    </source>
</evidence>
<evidence type="ECO:0000256" key="2">
    <source>
        <dbReference type="ARBA" id="ARBA00022862"/>
    </source>
</evidence>
<dbReference type="Pfam" id="PF10417">
    <property type="entry name" value="1-cysPrx_C"/>
    <property type="match status" value="1"/>
</dbReference>
<evidence type="ECO:0000256" key="7">
    <source>
        <dbReference type="PIRSR" id="PIRSR000239-1"/>
    </source>
</evidence>
<evidence type="ECO:0000256" key="1">
    <source>
        <dbReference type="ARBA" id="ARBA00022559"/>
    </source>
</evidence>
<accession>A0A1D2V9Q5</accession>
<keyword evidence="10" id="KW-1185">Reference proteome</keyword>
<dbReference type="InterPro" id="IPR024706">
    <property type="entry name" value="Peroxiredoxin_AhpC-typ"/>
</dbReference>
<evidence type="ECO:0000256" key="3">
    <source>
        <dbReference type="ARBA" id="ARBA00023002"/>
    </source>
</evidence>
<dbReference type="EMBL" id="KV454494">
    <property type="protein sequence ID" value="ODV58227.1"/>
    <property type="molecule type" value="Genomic_DNA"/>
</dbReference>
<dbReference type="Proteomes" id="UP000095038">
    <property type="component" value="Unassembled WGS sequence"/>
</dbReference>
<dbReference type="InterPro" id="IPR045020">
    <property type="entry name" value="PRX_1cys"/>
</dbReference>
<dbReference type="InterPro" id="IPR019479">
    <property type="entry name" value="Peroxiredoxin_C"/>
</dbReference>
<keyword evidence="3 6" id="KW-0560">Oxidoreductase</keyword>
<protein>
    <submittedName>
        <fullName evidence="9">Thioredoxin-like protein</fullName>
    </submittedName>
</protein>
<keyword evidence="1 6" id="KW-0575">Peroxidase</keyword>
<feature type="domain" description="Thioredoxin" evidence="8">
    <location>
        <begin position="45"/>
        <end position="210"/>
    </location>
</feature>
<organism evidence="9 10">
    <name type="scientific">Ascoidea rubescens DSM 1968</name>
    <dbReference type="NCBI Taxonomy" id="1344418"/>
    <lineage>
        <taxon>Eukaryota</taxon>
        <taxon>Fungi</taxon>
        <taxon>Dikarya</taxon>
        <taxon>Ascomycota</taxon>
        <taxon>Saccharomycotina</taxon>
        <taxon>Saccharomycetes</taxon>
        <taxon>Ascoideaceae</taxon>
        <taxon>Ascoidea</taxon>
    </lineage>
</organism>
<evidence type="ECO:0000313" key="10">
    <source>
        <dbReference type="Proteomes" id="UP000095038"/>
    </source>
</evidence>
<dbReference type="PROSITE" id="PS51352">
    <property type="entry name" value="THIOREDOXIN_2"/>
    <property type="match status" value="1"/>
</dbReference>
<dbReference type="OrthoDB" id="2996783at2759"/>
<dbReference type="GO" id="GO:0033554">
    <property type="term" value="P:cellular response to stress"/>
    <property type="evidence" value="ECO:0007669"/>
    <property type="project" value="TreeGrafter"/>
</dbReference>
<dbReference type="InterPro" id="IPR050217">
    <property type="entry name" value="Peroxiredoxin"/>
</dbReference>
<dbReference type="PANTHER" id="PTHR10681">
    <property type="entry name" value="THIOREDOXIN PEROXIDASE"/>
    <property type="match status" value="1"/>
</dbReference>
<sequence length="260" mass="29435">MLSRLSSSIAPAASRLLRVSSVQAQYLPFRRFNSSFDFTKDPPIIRINSIAPNFNATTNEGAIDFHDFITKSNSWVILFSHPADFTPVCTTELNEFNSLLSQFGEKNAKLIALSTDDVKSHLEWIKDLEEISKKKFQFPIIDDSDKKISYVYNMIDQESFENLPTNTIVQTIRSVYIIDPSKKIRAIITYPPSVGRNTSEVLRALEALQTTDKFGVATPVNWQKGQKVIIPPTLSDADAKKKFGDFTAVKPYLRYTNLKE</sequence>
<evidence type="ECO:0000256" key="6">
    <source>
        <dbReference type="PIRNR" id="PIRNR000239"/>
    </source>
</evidence>
<comment type="function">
    <text evidence="6">Thiol-specific peroxidase that catalyzes the reduction of hydrogen peroxide and organic hydroperoxides to water and alcohols, respectively.</text>
</comment>
<keyword evidence="4 6" id="KW-0676">Redox-active center</keyword>
<proteinExistence type="inferred from homology"/>
<reference evidence="10" key="1">
    <citation type="submission" date="2016-05" db="EMBL/GenBank/DDBJ databases">
        <title>Comparative genomics of biotechnologically important yeasts.</title>
        <authorList>
            <consortium name="DOE Joint Genome Institute"/>
            <person name="Riley R."/>
            <person name="Haridas S."/>
            <person name="Wolfe K.H."/>
            <person name="Lopes M.R."/>
            <person name="Hittinger C.T."/>
            <person name="Goker M."/>
            <person name="Salamov A."/>
            <person name="Wisecaver J."/>
            <person name="Long T.M."/>
            <person name="Aerts A.L."/>
            <person name="Barry K."/>
            <person name="Choi C."/>
            <person name="Clum A."/>
            <person name="Coughlan A.Y."/>
            <person name="Deshpande S."/>
            <person name="Douglass A.P."/>
            <person name="Hanson S.J."/>
            <person name="Klenk H.-P."/>
            <person name="Labutti K."/>
            <person name="Lapidus A."/>
            <person name="Lindquist E."/>
            <person name="Lipzen A."/>
            <person name="Meier-Kolthoff J.P."/>
            <person name="Ohm R.A."/>
            <person name="Otillar R.P."/>
            <person name="Pangilinan J."/>
            <person name="Peng Y."/>
            <person name="Rokas A."/>
            <person name="Rosa C.A."/>
            <person name="Scheuner C."/>
            <person name="Sibirny A.A."/>
            <person name="Slot J.C."/>
            <person name="Stielow J.B."/>
            <person name="Sun H."/>
            <person name="Kurtzman C.P."/>
            <person name="Blackwell M."/>
            <person name="Grigoriev I.V."/>
            <person name="Jeffries T.W."/>
        </authorList>
    </citation>
    <scope>NUCLEOTIDE SEQUENCE [LARGE SCALE GENOMIC DNA]</scope>
    <source>
        <strain evidence="10">DSM 1968</strain>
    </source>
</reference>
<evidence type="ECO:0000256" key="4">
    <source>
        <dbReference type="ARBA" id="ARBA00023284"/>
    </source>
</evidence>
<dbReference type="Gene3D" id="3.40.30.10">
    <property type="entry name" value="Glutaredoxin"/>
    <property type="match status" value="1"/>
</dbReference>
<dbReference type="RefSeq" id="XP_020044534.1">
    <property type="nucleotide sequence ID" value="XM_020194146.1"/>
</dbReference>
<dbReference type="GO" id="GO:0005739">
    <property type="term" value="C:mitochondrion"/>
    <property type="evidence" value="ECO:0007669"/>
    <property type="project" value="EnsemblFungi"/>
</dbReference>
<dbReference type="GO" id="GO:0008379">
    <property type="term" value="F:thioredoxin peroxidase activity"/>
    <property type="evidence" value="ECO:0007669"/>
    <property type="project" value="EnsemblFungi"/>
</dbReference>
<name>A0A1D2V9Q5_9ASCO</name>
<dbReference type="InParanoid" id="A0A1D2V9Q5"/>
<comment type="similarity">
    <text evidence="5">Belongs to the peroxiredoxin family. Prx6 subfamily.</text>
</comment>
<dbReference type="AlphaFoldDB" id="A0A1D2V9Q5"/>
<dbReference type="PANTHER" id="PTHR10681:SF121">
    <property type="entry name" value="ALKYL HYDROPEROXIDE REDUCTASE C"/>
    <property type="match status" value="1"/>
</dbReference>
<dbReference type="InterPro" id="IPR000866">
    <property type="entry name" value="AhpC/TSA"/>
</dbReference>
<dbReference type="InterPro" id="IPR013766">
    <property type="entry name" value="Thioredoxin_domain"/>
</dbReference>
<dbReference type="InterPro" id="IPR036249">
    <property type="entry name" value="Thioredoxin-like_sf"/>
</dbReference>
<feature type="active site" description="Cysteine sulfenic acid (-SOH) intermediate; for peroxidase activity" evidence="7">
    <location>
        <position position="89"/>
    </location>
</feature>
<dbReference type="CDD" id="cd03016">
    <property type="entry name" value="PRX_1cys"/>
    <property type="match status" value="1"/>
</dbReference>
<dbReference type="GO" id="GO:0042744">
    <property type="term" value="P:hydrogen peroxide catabolic process"/>
    <property type="evidence" value="ECO:0007669"/>
    <property type="project" value="TreeGrafter"/>
</dbReference>
<dbReference type="GO" id="GO:0045454">
    <property type="term" value="P:cell redox homeostasis"/>
    <property type="evidence" value="ECO:0007669"/>
    <property type="project" value="EnsemblFungi"/>
</dbReference>
<dbReference type="STRING" id="1344418.A0A1D2V9Q5"/>
<dbReference type="GeneID" id="30967782"/>
<dbReference type="PIRSF" id="PIRSF000239">
    <property type="entry name" value="AHPC"/>
    <property type="match status" value="1"/>
</dbReference>
<evidence type="ECO:0000313" key="9">
    <source>
        <dbReference type="EMBL" id="ODV58227.1"/>
    </source>
</evidence>
<dbReference type="Gene3D" id="3.30.1020.10">
    <property type="entry name" value="Antioxidant, Horf6, Chain A, domain2"/>
    <property type="match status" value="1"/>
</dbReference>
<dbReference type="GO" id="GO:0005829">
    <property type="term" value="C:cytosol"/>
    <property type="evidence" value="ECO:0007669"/>
    <property type="project" value="TreeGrafter"/>
</dbReference>
<dbReference type="FunFam" id="3.40.30.10:FF:000011">
    <property type="entry name" value="Peroxiredoxin PRX1"/>
    <property type="match status" value="1"/>
</dbReference>